<dbReference type="AlphaFoldDB" id="A0A6L9MJH5"/>
<accession>A0A6L9MJH5</accession>
<organism evidence="1 2">
    <name type="scientific">Aurantimonas aggregata</name>
    <dbReference type="NCBI Taxonomy" id="2047720"/>
    <lineage>
        <taxon>Bacteria</taxon>
        <taxon>Pseudomonadati</taxon>
        <taxon>Pseudomonadota</taxon>
        <taxon>Alphaproteobacteria</taxon>
        <taxon>Hyphomicrobiales</taxon>
        <taxon>Aurantimonadaceae</taxon>
        <taxon>Aurantimonas</taxon>
    </lineage>
</organism>
<dbReference type="RefSeq" id="WP_163044807.1">
    <property type="nucleotide sequence ID" value="NZ_JAAAMJ010000012.1"/>
</dbReference>
<keyword evidence="2" id="KW-1185">Reference proteome</keyword>
<dbReference type="Gene3D" id="2.30.30.40">
    <property type="entry name" value="SH3 Domains"/>
    <property type="match status" value="1"/>
</dbReference>
<reference evidence="1 2" key="1">
    <citation type="submission" date="2020-01" db="EMBL/GenBank/DDBJ databases">
        <title>Genomes of bacteria type strains.</title>
        <authorList>
            <person name="Chen J."/>
            <person name="Zhu S."/>
            <person name="Chen J."/>
        </authorList>
    </citation>
    <scope>NUCLEOTIDE SEQUENCE [LARGE SCALE GENOMIC DNA]</scope>
    <source>
        <strain evidence="1 2">KCTC 52919</strain>
    </source>
</reference>
<comment type="caution">
    <text evidence="1">The sequence shown here is derived from an EMBL/GenBank/DDBJ whole genome shotgun (WGS) entry which is preliminary data.</text>
</comment>
<sequence length="191" mass="20977">MLNNLLLGSSRRQMIRILVGAICLASLLQGTLQGAEANSAVALPRFVSLDADTANVRRGPGVSHGIVWTYVRTGIPLEVFQEFGNWRRIRGSDGESGWIHDALLSGERTAEVAPWIDGHARLRSRRSVDGHVIAKLASGVLLRDFQCDGQWCQVEIGKPALAGYLDQSKLWGVYPGEKVSLSGNWPWLPFM</sequence>
<gene>
    <name evidence="1" type="ORF">GTW51_14775</name>
</gene>
<name>A0A6L9MJH5_9HYPH</name>
<dbReference type="InterPro" id="IPR010466">
    <property type="entry name" value="DUF1058"/>
</dbReference>
<evidence type="ECO:0000313" key="1">
    <source>
        <dbReference type="EMBL" id="NDV87967.1"/>
    </source>
</evidence>
<dbReference type="Pfam" id="PF06347">
    <property type="entry name" value="SH3_4"/>
    <property type="match status" value="2"/>
</dbReference>
<dbReference type="Proteomes" id="UP000476332">
    <property type="component" value="Unassembled WGS sequence"/>
</dbReference>
<dbReference type="EMBL" id="JAAAMJ010000012">
    <property type="protein sequence ID" value="NDV87967.1"/>
    <property type="molecule type" value="Genomic_DNA"/>
</dbReference>
<evidence type="ECO:0008006" key="3">
    <source>
        <dbReference type="Google" id="ProtNLM"/>
    </source>
</evidence>
<proteinExistence type="predicted"/>
<evidence type="ECO:0000313" key="2">
    <source>
        <dbReference type="Proteomes" id="UP000476332"/>
    </source>
</evidence>
<protein>
    <recommendedName>
        <fullName evidence="3">SH3 domain-containing protein</fullName>
    </recommendedName>
</protein>